<proteinExistence type="evidence at transcript level"/>
<reference evidence="1" key="1">
    <citation type="submission" date="2012-11" db="EMBL/GenBank/DDBJ databases">
        <authorList>
            <person name="Lucero-Rivera Y.E."/>
            <person name="Tovar-Ramirez D."/>
        </authorList>
    </citation>
    <scope>NUCLEOTIDE SEQUENCE</scope>
    <source>
        <tissue evidence="1">Salivary gland</tissue>
    </source>
</reference>
<accession>L7MK34</accession>
<protein>
    <submittedName>
        <fullName evidence="1">Uncharacterized protein</fullName>
    </submittedName>
</protein>
<dbReference type="AlphaFoldDB" id="L7MK34"/>
<sequence length="258" mass="28120">VALFKLKHFQLQLSCFLLPLSSESLSLSLSSSAAFSSVALSTTNLSLSSSAAFSTYALSTANLSLSSSAAFSSLALSFSSFSFWLAHFRSSAPERPIFSLRATNFSRSMVLVKTKPSRVHKISAYLSLSKHSATQVSENTVPYTHKYCSDSTIKTQGSFSLLWTYSALKVLVADARIIVTDSVKWDAVPGVFQGLTYRPLRNAPRKLAQFRDGPFSAPAHAGCGPKTESEPSVENTNKIYSQFGQYKKHTQTCTLGRK</sequence>
<evidence type="ECO:0000313" key="1">
    <source>
        <dbReference type="EMBL" id="JAA64182.1"/>
    </source>
</evidence>
<feature type="non-terminal residue" evidence="1">
    <location>
        <position position="1"/>
    </location>
</feature>
<organism evidence="1">
    <name type="scientific">Rhipicephalus pulchellus</name>
    <name type="common">Yellow backed tick</name>
    <name type="synonym">Dermacentor pulchellus</name>
    <dbReference type="NCBI Taxonomy" id="72859"/>
    <lineage>
        <taxon>Eukaryota</taxon>
        <taxon>Metazoa</taxon>
        <taxon>Ecdysozoa</taxon>
        <taxon>Arthropoda</taxon>
        <taxon>Chelicerata</taxon>
        <taxon>Arachnida</taxon>
        <taxon>Acari</taxon>
        <taxon>Parasitiformes</taxon>
        <taxon>Ixodida</taxon>
        <taxon>Ixodoidea</taxon>
        <taxon>Ixodidae</taxon>
        <taxon>Rhipicephalinae</taxon>
        <taxon>Rhipicephalus</taxon>
        <taxon>Rhipicephalus</taxon>
    </lineage>
</organism>
<dbReference type="EMBL" id="GACK01000852">
    <property type="protein sequence ID" value="JAA64182.1"/>
    <property type="molecule type" value="mRNA"/>
</dbReference>
<name>L7MK34_RHIPC</name>
<reference evidence="1" key="2">
    <citation type="journal article" date="2015" name="J. Proteomics">
        <title>Sexual differences in the sialomes of the zebra tick, Rhipicephalus pulchellus.</title>
        <authorList>
            <person name="Tan A.W."/>
            <person name="Francischetti I.M."/>
            <person name="Slovak M."/>
            <person name="Kini R.M."/>
            <person name="Ribeiro J.M."/>
        </authorList>
    </citation>
    <scope>NUCLEOTIDE SEQUENCE</scope>
    <source>
        <tissue evidence="1">Salivary gland</tissue>
    </source>
</reference>